<gene>
    <name evidence="4" type="primary">ligA</name>
    <name evidence="4" type="ORF">CGSHiR3021_06955</name>
</gene>
<protein>
    <submittedName>
        <fullName evidence="4">NAD-dependent DNA ligase LigA</fullName>
        <ecNumber evidence="4">6.5.1.2</ecNumber>
    </submittedName>
</protein>
<dbReference type="Pfam" id="PF12826">
    <property type="entry name" value="HHH_2"/>
    <property type="match status" value="1"/>
</dbReference>
<dbReference type="CDD" id="cd17748">
    <property type="entry name" value="BRCT_DNA_ligase_like"/>
    <property type="match status" value="1"/>
</dbReference>
<keyword evidence="4" id="KW-0436">Ligase</keyword>
<dbReference type="Gene3D" id="3.40.50.10190">
    <property type="entry name" value="BRCT domain"/>
    <property type="match status" value="1"/>
</dbReference>
<proteinExistence type="predicted"/>
<dbReference type="EC" id="6.5.1.2" evidence="4"/>
<dbReference type="InterPro" id="IPR001357">
    <property type="entry name" value="BRCT_dom"/>
</dbReference>
<keyword evidence="1" id="KW-0227">DNA damage</keyword>
<name>A4NWH8_HAEIF</name>
<dbReference type="InterPro" id="IPR010994">
    <property type="entry name" value="RuvA_2-like"/>
</dbReference>
<dbReference type="PROSITE" id="PS50172">
    <property type="entry name" value="BRCT"/>
    <property type="match status" value="1"/>
</dbReference>
<dbReference type="SMART" id="SM00292">
    <property type="entry name" value="BRCT"/>
    <property type="match status" value="1"/>
</dbReference>
<sequence length="150" mass="16319">MGEATALNLANHFKTLDALKDANLEELQQVPDVGEVVANRIFIFWREAHNVAVVEDLIAQGVHWETVEVKEASENLFKDKTVVLTGTLTQMGRNEAKALLQQLGAKVSGSVSSKTDFVIAGDAAGSKLAKAQELNITVLTEEEFLAQITR</sequence>
<dbReference type="InterPro" id="IPR041663">
    <property type="entry name" value="DisA/LigA_HHH"/>
</dbReference>
<accession>A4NWH8</accession>
<dbReference type="EMBL" id="AAZJ01000002">
    <property type="protein sequence ID" value="EDK14575.1"/>
    <property type="molecule type" value="Genomic_DNA"/>
</dbReference>
<dbReference type="FunFam" id="3.40.50.10190:FF:000026">
    <property type="entry name" value="DNA ligase"/>
    <property type="match status" value="1"/>
</dbReference>
<feature type="domain" description="BRCT" evidence="3">
    <location>
        <begin position="72"/>
        <end position="150"/>
    </location>
</feature>
<dbReference type="GO" id="GO:0003911">
    <property type="term" value="F:DNA ligase (NAD+) activity"/>
    <property type="evidence" value="ECO:0007669"/>
    <property type="project" value="UniProtKB-EC"/>
</dbReference>
<evidence type="ECO:0000313" key="5">
    <source>
        <dbReference type="Proteomes" id="UP000005596"/>
    </source>
</evidence>
<dbReference type="AlphaFoldDB" id="A4NWH8"/>
<dbReference type="Proteomes" id="UP000005596">
    <property type="component" value="Unassembled WGS sequence"/>
</dbReference>
<dbReference type="InterPro" id="IPR036420">
    <property type="entry name" value="BRCT_dom_sf"/>
</dbReference>
<evidence type="ECO:0000256" key="1">
    <source>
        <dbReference type="ARBA" id="ARBA00022763"/>
    </source>
</evidence>
<dbReference type="SUPFAM" id="SSF47781">
    <property type="entry name" value="RuvA domain 2-like"/>
    <property type="match status" value="1"/>
</dbReference>
<evidence type="ECO:0000259" key="3">
    <source>
        <dbReference type="PROSITE" id="PS50172"/>
    </source>
</evidence>
<dbReference type="Pfam" id="PF00533">
    <property type="entry name" value="BRCT"/>
    <property type="match status" value="1"/>
</dbReference>
<reference evidence="4 5" key="1">
    <citation type="journal article" date="2007" name="Genome Biol.">
        <title>Characterization and modeling of the Haemophilus influenzae core and supragenomes based on the complete genomic sequences of Rd and 12 clinical nontypeable strains.</title>
        <authorList>
            <person name="Hogg J.S."/>
            <person name="Hu F.Z."/>
            <person name="Janto B."/>
            <person name="Boissy R."/>
            <person name="Hayes J."/>
            <person name="Keefe R."/>
            <person name="Post J.C."/>
            <person name="Ehrlich G.D."/>
        </authorList>
    </citation>
    <scope>NUCLEOTIDE SEQUENCE [LARGE SCALE GENOMIC DNA]</scope>
    <source>
        <strain evidence="4 5">22.4-21</strain>
    </source>
</reference>
<evidence type="ECO:0000256" key="2">
    <source>
        <dbReference type="ARBA" id="ARBA00023204"/>
    </source>
</evidence>
<evidence type="ECO:0000313" key="4">
    <source>
        <dbReference type="EMBL" id="EDK14575.1"/>
    </source>
</evidence>
<organism evidence="4 5">
    <name type="scientific">Haemophilus influenzae 22.4-21</name>
    <dbReference type="NCBI Taxonomy" id="375063"/>
    <lineage>
        <taxon>Bacteria</taxon>
        <taxon>Pseudomonadati</taxon>
        <taxon>Pseudomonadota</taxon>
        <taxon>Gammaproteobacteria</taxon>
        <taxon>Pasteurellales</taxon>
        <taxon>Pasteurellaceae</taxon>
        <taxon>Haemophilus</taxon>
    </lineage>
</organism>
<keyword evidence="2" id="KW-0234">DNA repair</keyword>
<dbReference type="GO" id="GO:0006281">
    <property type="term" value="P:DNA repair"/>
    <property type="evidence" value="ECO:0007669"/>
    <property type="project" value="UniProtKB-KW"/>
</dbReference>
<dbReference type="Gene3D" id="1.10.150.20">
    <property type="entry name" value="5' to 3' exonuclease, C-terminal subdomain"/>
    <property type="match status" value="1"/>
</dbReference>
<dbReference type="SUPFAM" id="SSF52113">
    <property type="entry name" value="BRCT domain"/>
    <property type="match status" value="1"/>
</dbReference>